<sequence>MKDTDNLDLLSHAHEQMQVKTTSVAAASASVDLNIHKGKCKIPKYNTTNTNPITPDGEILQEVETFTYLVSIIDERGELDADVKARIGKARAAFLQLKNIWNSKQLSTNIKVRILNTNVKAVLLYGAETWRTTTTTIKKVKVFINGCPRKILNIHWPDTISNNILWVRTNQHPTEEEIRKRLWRLIRHTLRKSPNSITRQALT</sequence>
<evidence type="ECO:0000259" key="1">
    <source>
        <dbReference type="Pfam" id="PF20049"/>
    </source>
</evidence>
<evidence type="ECO:0000313" key="2">
    <source>
        <dbReference type="EMBL" id="KAH9590413.1"/>
    </source>
</evidence>
<name>A0A922LNJ8_SCHHA</name>
<dbReference type="PANTHER" id="PTHR47027:SF25">
    <property type="entry name" value="REVERSE TRANSCRIPTASE DOMAIN-CONTAINING PROTEIN"/>
    <property type="match status" value="1"/>
</dbReference>
<feature type="domain" description="DUF6451" evidence="1">
    <location>
        <begin position="93"/>
        <end position="125"/>
    </location>
</feature>
<dbReference type="GeneID" id="75576658"/>
<proteinExistence type="predicted"/>
<reference evidence="2" key="3">
    <citation type="submission" date="2021-06" db="EMBL/GenBank/DDBJ databases">
        <title>Chromosome-level genome assembly for S. haematobium.</title>
        <authorList>
            <person name="Stroehlein A.J."/>
        </authorList>
    </citation>
    <scope>NUCLEOTIDE SEQUENCE</scope>
</reference>
<dbReference type="InterPro" id="IPR045609">
    <property type="entry name" value="DUF6451"/>
</dbReference>
<reference evidence="2" key="2">
    <citation type="journal article" date="2019" name="Gigascience">
        <title>High-quality Schistosoma haematobium genome achieved by single-molecule and long-range sequencing.</title>
        <authorList>
            <person name="Stroehlein A.J."/>
            <person name="Korhonen P.K."/>
            <person name="Chong T.M."/>
            <person name="Lim Y.L."/>
            <person name="Chan K.G."/>
            <person name="Webster B."/>
            <person name="Rollinson D."/>
            <person name="Brindley P.J."/>
            <person name="Gasser R.B."/>
            <person name="Young N.D."/>
        </authorList>
    </citation>
    <scope>NUCLEOTIDE SEQUENCE</scope>
</reference>
<accession>A0A922LNJ8</accession>
<dbReference type="KEGG" id="shx:MS3_00001116"/>
<dbReference type="AlphaFoldDB" id="A0A922LNJ8"/>
<dbReference type="CTD" id="75576658"/>
<dbReference type="RefSeq" id="XP_051070828.1">
    <property type="nucleotide sequence ID" value="XM_051208623.1"/>
</dbReference>
<organism evidence="2 3">
    <name type="scientific">Schistosoma haematobium</name>
    <name type="common">Blood fluke</name>
    <dbReference type="NCBI Taxonomy" id="6185"/>
    <lineage>
        <taxon>Eukaryota</taxon>
        <taxon>Metazoa</taxon>
        <taxon>Spiralia</taxon>
        <taxon>Lophotrochozoa</taxon>
        <taxon>Platyhelminthes</taxon>
        <taxon>Trematoda</taxon>
        <taxon>Digenea</taxon>
        <taxon>Strigeidida</taxon>
        <taxon>Schistosomatoidea</taxon>
        <taxon>Schistosomatidae</taxon>
        <taxon>Schistosoma</taxon>
    </lineage>
</organism>
<reference evidence="2" key="4">
    <citation type="journal article" date="2022" name="PLoS Pathog.">
        <title>Chromosome-level genome of Schistosoma haematobium underpins genome-wide explorations of molecular variation.</title>
        <authorList>
            <person name="Stroehlein A.J."/>
            <person name="Korhonen P.K."/>
            <person name="Lee V.V."/>
            <person name="Ralph S.A."/>
            <person name="Mentink-Kane M."/>
            <person name="You H."/>
            <person name="McManus D.P."/>
            <person name="Tchuente L.T."/>
            <person name="Stothard J.R."/>
            <person name="Kaur P."/>
            <person name="Dudchenko O."/>
            <person name="Aiden E.L."/>
            <person name="Yang B."/>
            <person name="Yang H."/>
            <person name="Emery A.M."/>
            <person name="Webster B.L."/>
            <person name="Brindley P.J."/>
            <person name="Rollinson D."/>
            <person name="Chang B.C.H."/>
            <person name="Gasser R.B."/>
            <person name="Young N.D."/>
        </authorList>
    </citation>
    <scope>NUCLEOTIDE SEQUENCE</scope>
</reference>
<reference evidence="2" key="1">
    <citation type="journal article" date="2012" name="Nat. Genet.">
        <title>Whole-genome sequence of Schistosoma haematobium.</title>
        <authorList>
            <person name="Young N.D."/>
            <person name="Jex A.R."/>
            <person name="Li B."/>
            <person name="Liu S."/>
            <person name="Yang L."/>
            <person name="Xiong Z."/>
            <person name="Li Y."/>
            <person name="Cantacessi C."/>
            <person name="Hall R.S."/>
            <person name="Xu X."/>
            <person name="Chen F."/>
            <person name="Wu X."/>
            <person name="Zerlotini A."/>
            <person name="Oliveira G."/>
            <person name="Hofmann A."/>
            <person name="Zhang G."/>
            <person name="Fang X."/>
            <person name="Kang Y."/>
            <person name="Campbell B.E."/>
            <person name="Loukas A."/>
            <person name="Ranganathan S."/>
            <person name="Rollinson D."/>
            <person name="Rinaldi G."/>
            <person name="Brindley P.J."/>
            <person name="Yang H."/>
            <person name="Wang J."/>
            <person name="Wang J."/>
            <person name="Gasser R.B."/>
        </authorList>
    </citation>
    <scope>NUCLEOTIDE SEQUENCE</scope>
</reference>
<dbReference type="Proteomes" id="UP000471633">
    <property type="component" value="Unassembled WGS sequence"/>
</dbReference>
<dbReference type="EMBL" id="AMPZ03000002">
    <property type="protein sequence ID" value="KAH9590413.1"/>
    <property type="molecule type" value="Genomic_DNA"/>
</dbReference>
<keyword evidence="3" id="KW-1185">Reference proteome</keyword>
<protein>
    <submittedName>
        <fullName evidence="2">Laminin subunit gamma-1</fullName>
    </submittedName>
</protein>
<evidence type="ECO:0000313" key="3">
    <source>
        <dbReference type="Proteomes" id="UP000471633"/>
    </source>
</evidence>
<dbReference type="Pfam" id="PF20049">
    <property type="entry name" value="DUF6451"/>
    <property type="match status" value="1"/>
</dbReference>
<comment type="caution">
    <text evidence="2">The sequence shown here is derived from an EMBL/GenBank/DDBJ whole genome shotgun (WGS) entry which is preliminary data.</text>
</comment>
<dbReference type="PANTHER" id="PTHR47027">
    <property type="entry name" value="REVERSE TRANSCRIPTASE DOMAIN-CONTAINING PROTEIN"/>
    <property type="match status" value="1"/>
</dbReference>
<gene>
    <name evidence="2" type="primary">LAMC1_19</name>
    <name evidence="2" type="ORF">MS3_00001116</name>
</gene>